<gene>
    <name evidence="8 10" type="primary">menA</name>
    <name evidence="10" type="ORF">CUU80_05145</name>
</gene>
<dbReference type="HAMAP" id="MF_01937">
    <property type="entry name" value="MenA_1"/>
    <property type="match status" value="1"/>
</dbReference>
<keyword evidence="6 8" id="KW-1133">Transmembrane helix</keyword>
<sequence length="322" mass="33983">MNLRLWLTGLRPKTLPASIAPVLVGAALAVRRIEQLGTCIEIYPVPAACLERRALQADLTNRFWPVAVLCVIVALFLQIAVNYANDYSDGIRGTDEGRDTDEASAIANKPQRLVASGVPAKYVLAAAVIAAAIACAAGVAAILIAQGWWLFAVGAASLIAGWFYTGGKHPYGYAGFGEVGVFLFFGLAAVLGTEYALTGSVDALGVCGAVCCGLNAAMLLMVNNLRDIAEDQQHGKYTLAVRLGERRAVMLFIACLVAAWLLGLYVCVTLWMPWGGILPFAGIVVSVRLLLSIYRHQFRAALGAAGCQTLLFAIAVGVAAVL</sequence>
<feature type="transmembrane region" description="Helical" evidence="8">
    <location>
        <begin position="122"/>
        <end position="142"/>
    </location>
</feature>
<evidence type="ECO:0000256" key="4">
    <source>
        <dbReference type="ARBA" id="ARBA00022679"/>
    </source>
</evidence>
<dbReference type="EC" id="2.5.1.74" evidence="8 9"/>
<evidence type="ECO:0000256" key="6">
    <source>
        <dbReference type="ARBA" id="ARBA00022989"/>
    </source>
</evidence>
<feature type="transmembrane region" description="Helical" evidence="8">
    <location>
        <begin position="249"/>
        <end position="271"/>
    </location>
</feature>
<dbReference type="InterPro" id="IPR026046">
    <property type="entry name" value="UBIAD1"/>
</dbReference>
<dbReference type="InterPro" id="IPR044878">
    <property type="entry name" value="UbiA_sf"/>
</dbReference>
<keyword evidence="7 8" id="KW-0472">Membrane</keyword>
<dbReference type="AlphaFoldDB" id="A0A2M9HRW5"/>
<dbReference type="PIRSF" id="PIRSF005355">
    <property type="entry name" value="UBIAD1"/>
    <property type="match status" value="1"/>
</dbReference>
<feature type="transmembrane region" description="Helical" evidence="8">
    <location>
        <begin position="301"/>
        <end position="321"/>
    </location>
</feature>
<feature type="transmembrane region" description="Helical" evidence="8">
    <location>
        <begin position="171"/>
        <end position="191"/>
    </location>
</feature>
<evidence type="ECO:0000313" key="11">
    <source>
        <dbReference type="Proteomes" id="UP000228755"/>
    </source>
</evidence>
<name>A0A2M9HRW5_9BIFI</name>
<evidence type="ECO:0000313" key="10">
    <source>
        <dbReference type="EMBL" id="PJM79571.1"/>
    </source>
</evidence>
<comment type="subcellular location">
    <subcellularLocation>
        <location evidence="8">Cell membrane</location>
        <topology evidence="8">Multi-pass membrane protein</topology>
    </subcellularLocation>
    <subcellularLocation>
        <location evidence="1">Membrane</location>
        <topology evidence="1">Multi-pass membrane protein</topology>
    </subcellularLocation>
</comment>
<comment type="caution">
    <text evidence="10">The sequence shown here is derived from an EMBL/GenBank/DDBJ whole genome shotgun (WGS) entry which is preliminary data.</text>
</comment>
<proteinExistence type="inferred from homology"/>
<dbReference type="Gene3D" id="1.20.120.1780">
    <property type="entry name" value="UbiA prenyltransferase"/>
    <property type="match status" value="1"/>
</dbReference>
<dbReference type="CDD" id="cd13962">
    <property type="entry name" value="PT_UbiA_UBIAD1"/>
    <property type="match status" value="1"/>
</dbReference>
<dbReference type="GO" id="GO:0009234">
    <property type="term" value="P:menaquinone biosynthetic process"/>
    <property type="evidence" value="ECO:0007669"/>
    <property type="project" value="UniProtKB-UniRule"/>
</dbReference>
<dbReference type="Gene3D" id="1.10.357.140">
    <property type="entry name" value="UbiA prenyltransferase"/>
    <property type="match status" value="1"/>
</dbReference>
<comment type="catalytic activity">
    <reaction evidence="8">
        <text>an all-trans-polyprenyl diphosphate + 1,4-dihydroxy-2-naphthoate + H(+) = a 2-demethylmenaquinol + CO2 + diphosphate</text>
        <dbReference type="Rhea" id="RHEA:26478"/>
        <dbReference type="Rhea" id="RHEA-COMP:9563"/>
        <dbReference type="Rhea" id="RHEA-COMP:9564"/>
        <dbReference type="ChEBI" id="CHEBI:11173"/>
        <dbReference type="ChEBI" id="CHEBI:15378"/>
        <dbReference type="ChEBI" id="CHEBI:16526"/>
        <dbReference type="ChEBI" id="CHEBI:33019"/>
        <dbReference type="ChEBI" id="CHEBI:55437"/>
        <dbReference type="ChEBI" id="CHEBI:58914"/>
        <dbReference type="EC" id="2.5.1.74"/>
    </reaction>
</comment>
<feature type="transmembrane region" description="Helical" evidence="8">
    <location>
        <begin position="63"/>
        <end position="84"/>
    </location>
</feature>
<dbReference type="Proteomes" id="UP000228755">
    <property type="component" value="Unassembled WGS sequence"/>
</dbReference>
<dbReference type="GO" id="GO:0042371">
    <property type="term" value="P:vitamin K biosynthetic process"/>
    <property type="evidence" value="ECO:0007669"/>
    <property type="project" value="TreeGrafter"/>
</dbReference>
<evidence type="ECO:0000256" key="8">
    <source>
        <dbReference type="HAMAP-Rule" id="MF_01937"/>
    </source>
</evidence>
<keyword evidence="11" id="KW-1185">Reference proteome</keyword>
<dbReference type="PANTHER" id="PTHR13929:SF0">
    <property type="entry name" value="UBIA PRENYLTRANSFERASE DOMAIN-CONTAINING PROTEIN 1"/>
    <property type="match status" value="1"/>
</dbReference>
<comment type="similarity">
    <text evidence="8">Belongs to the MenA family. Type 1 subfamily.</text>
</comment>
<dbReference type="Pfam" id="PF01040">
    <property type="entry name" value="UbiA"/>
    <property type="match status" value="1"/>
</dbReference>
<dbReference type="UniPathway" id="UPA00079">
    <property type="reaction ID" value="UER00168"/>
</dbReference>
<keyword evidence="3 8" id="KW-1003">Cell membrane</keyword>
<dbReference type="OrthoDB" id="9767568at2"/>
<dbReference type="InterPro" id="IPR000537">
    <property type="entry name" value="UbiA_prenyltransferase"/>
</dbReference>
<evidence type="ECO:0000256" key="7">
    <source>
        <dbReference type="ARBA" id="ARBA00023136"/>
    </source>
</evidence>
<keyword evidence="5 8" id="KW-0812">Transmembrane</keyword>
<reference evidence="10 11" key="1">
    <citation type="submission" date="2017-11" db="EMBL/GenBank/DDBJ databases">
        <title>Draft genome sequences of strains TRE 1, TRE D, TRE H and TRI 7, isolated from tamarins, belonging to four potential novel Bifidobacterium species.</title>
        <authorList>
            <person name="Mattarelli P."/>
            <person name="Modesto M."/>
            <person name="Bonetti A."/>
            <person name="Puglisi E."/>
            <person name="Morelli L."/>
        </authorList>
    </citation>
    <scope>NUCLEOTIDE SEQUENCE [LARGE SCALE GENOMIC DNA]</scope>
    <source>
        <strain evidence="11">TRED</strain>
    </source>
</reference>
<keyword evidence="4 8" id="KW-0808">Transferase</keyword>
<dbReference type="PANTHER" id="PTHR13929">
    <property type="entry name" value="1,4-DIHYDROXY-2-NAPHTHOATE OCTAPRENYLTRANSFERASE"/>
    <property type="match status" value="1"/>
</dbReference>
<dbReference type="InterPro" id="IPR004657">
    <property type="entry name" value="MenA"/>
</dbReference>
<keyword evidence="2 8" id="KW-0474">Menaquinone biosynthesis</keyword>
<organism evidence="10 11">
    <name type="scientific">Bifidobacterium scaligerum</name>
    <dbReference type="NCBI Taxonomy" id="2052656"/>
    <lineage>
        <taxon>Bacteria</taxon>
        <taxon>Bacillati</taxon>
        <taxon>Actinomycetota</taxon>
        <taxon>Actinomycetes</taxon>
        <taxon>Bifidobacteriales</taxon>
        <taxon>Bifidobacteriaceae</taxon>
        <taxon>Bifidobacterium</taxon>
    </lineage>
</organism>
<comment type="pathway">
    <text evidence="8">Quinol/quinone metabolism; menaquinone biosynthesis; menaquinol from 1,4-dihydroxy-2-naphthoate: step 1/2.</text>
</comment>
<evidence type="ECO:0000256" key="5">
    <source>
        <dbReference type="ARBA" id="ARBA00022692"/>
    </source>
</evidence>
<dbReference type="GO" id="GO:0046428">
    <property type="term" value="F:1,4-dihydroxy-2-naphthoate polyprenyltransferase activity"/>
    <property type="evidence" value="ECO:0007669"/>
    <property type="project" value="UniProtKB-UniRule"/>
</dbReference>
<feature type="transmembrane region" description="Helical" evidence="8">
    <location>
        <begin position="277"/>
        <end position="294"/>
    </location>
</feature>
<evidence type="ECO:0000256" key="9">
    <source>
        <dbReference type="NCBIfam" id="TIGR00751"/>
    </source>
</evidence>
<evidence type="ECO:0000256" key="2">
    <source>
        <dbReference type="ARBA" id="ARBA00022428"/>
    </source>
</evidence>
<feature type="transmembrane region" description="Helical" evidence="8">
    <location>
        <begin position="203"/>
        <end position="222"/>
    </location>
</feature>
<comment type="function">
    <text evidence="8">Conversion of 1,4-dihydroxy-2-naphthoate (DHNA) to demethylmenaquinone (DMK).</text>
</comment>
<evidence type="ECO:0000256" key="1">
    <source>
        <dbReference type="ARBA" id="ARBA00004141"/>
    </source>
</evidence>
<accession>A0A2M9HRW5</accession>
<dbReference type="EMBL" id="PGLQ01000002">
    <property type="protein sequence ID" value="PJM79571.1"/>
    <property type="molecule type" value="Genomic_DNA"/>
</dbReference>
<evidence type="ECO:0000256" key="3">
    <source>
        <dbReference type="ARBA" id="ARBA00022475"/>
    </source>
</evidence>
<dbReference type="RefSeq" id="WP_100496414.1">
    <property type="nucleotide sequence ID" value="NZ_PGLQ01000002.1"/>
</dbReference>
<protein>
    <recommendedName>
        <fullName evidence="8 9">1,4-dihydroxy-2-naphthoate octaprenyltransferase</fullName>
        <shortName evidence="8">DHNA-octaprenyltransferase</shortName>
        <ecNumber evidence="8 9">2.5.1.74</ecNumber>
    </recommendedName>
</protein>
<dbReference type="NCBIfam" id="TIGR00751">
    <property type="entry name" value="menA"/>
    <property type="match status" value="1"/>
</dbReference>
<dbReference type="GO" id="GO:0005886">
    <property type="term" value="C:plasma membrane"/>
    <property type="evidence" value="ECO:0007669"/>
    <property type="project" value="UniProtKB-SubCell"/>
</dbReference>
<feature type="transmembrane region" description="Helical" evidence="8">
    <location>
        <begin position="148"/>
        <end position="164"/>
    </location>
</feature>